<dbReference type="AlphaFoldDB" id="A0A401PML1"/>
<proteinExistence type="predicted"/>
<protein>
    <submittedName>
        <fullName evidence="1">Uncharacterized protein</fullName>
    </submittedName>
</protein>
<accession>A0A401PML1</accession>
<dbReference type="Proteomes" id="UP000288216">
    <property type="component" value="Unassembled WGS sequence"/>
</dbReference>
<reference evidence="1 2" key="1">
    <citation type="journal article" date="2018" name="Nat. Ecol. Evol.">
        <title>Shark genomes provide insights into elasmobranch evolution and the origin of vertebrates.</title>
        <authorList>
            <person name="Hara Y"/>
            <person name="Yamaguchi K"/>
            <person name="Onimaru K"/>
            <person name="Kadota M"/>
            <person name="Koyanagi M"/>
            <person name="Keeley SD"/>
            <person name="Tatsumi K"/>
            <person name="Tanaka K"/>
            <person name="Motone F"/>
            <person name="Kageyama Y"/>
            <person name="Nozu R"/>
            <person name="Adachi N"/>
            <person name="Nishimura O"/>
            <person name="Nakagawa R"/>
            <person name="Tanegashima C"/>
            <person name="Kiyatake I"/>
            <person name="Matsumoto R"/>
            <person name="Murakumo K"/>
            <person name="Nishida K"/>
            <person name="Terakita A"/>
            <person name="Kuratani S"/>
            <person name="Sato K"/>
            <person name="Hyodo S Kuraku.S."/>
        </authorList>
    </citation>
    <scope>NUCLEOTIDE SEQUENCE [LARGE SCALE GENOMIC DNA]</scope>
</reference>
<comment type="caution">
    <text evidence="1">The sequence shown here is derived from an EMBL/GenBank/DDBJ whole genome shotgun (WGS) entry which is preliminary data.</text>
</comment>
<keyword evidence="2" id="KW-1185">Reference proteome</keyword>
<gene>
    <name evidence="1" type="ORF">scyTo_0003424</name>
</gene>
<sequence>MSKVQATCGNDELQLGVVKMSSRKITQISMTASCSTANMEYDVVKAFYIHKHIPRHCSHHNGQIPTAYGSHDMGKSSRDSETPDMLCIVSLGGPSLEEGANRTDDCIYGKRRVAAGN</sequence>
<name>A0A401PML1_SCYTO</name>
<organism evidence="1 2">
    <name type="scientific">Scyliorhinus torazame</name>
    <name type="common">Cloudy catshark</name>
    <name type="synonym">Catulus torazame</name>
    <dbReference type="NCBI Taxonomy" id="75743"/>
    <lineage>
        <taxon>Eukaryota</taxon>
        <taxon>Metazoa</taxon>
        <taxon>Chordata</taxon>
        <taxon>Craniata</taxon>
        <taxon>Vertebrata</taxon>
        <taxon>Chondrichthyes</taxon>
        <taxon>Elasmobranchii</taxon>
        <taxon>Galeomorphii</taxon>
        <taxon>Galeoidea</taxon>
        <taxon>Carcharhiniformes</taxon>
        <taxon>Scyliorhinidae</taxon>
        <taxon>Scyliorhinus</taxon>
    </lineage>
</organism>
<evidence type="ECO:0000313" key="2">
    <source>
        <dbReference type="Proteomes" id="UP000288216"/>
    </source>
</evidence>
<evidence type="ECO:0000313" key="1">
    <source>
        <dbReference type="EMBL" id="GCB74335.1"/>
    </source>
</evidence>
<dbReference type="EMBL" id="BFAA01000924">
    <property type="protein sequence ID" value="GCB74335.1"/>
    <property type="molecule type" value="Genomic_DNA"/>
</dbReference>